<evidence type="ECO:0000259" key="3">
    <source>
        <dbReference type="PROSITE" id="PS50853"/>
    </source>
</evidence>
<evidence type="ECO:0000313" key="5">
    <source>
        <dbReference type="Proteomes" id="UP000472263"/>
    </source>
</evidence>
<keyword evidence="2" id="KW-0472">Membrane</keyword>
<feature type="transmembrane region" description="Helical" evidence="2">
    <location>
        <begin position="225"/>
        <end position="248"/>
    </location>
</feature>
<protein>
    <recommendedName>
        <fullName evidence="3">Fibronectin type-III domain-containing protein</fullName>
    </recommendedName>
</protein>
<dbReference type="GeneTree" id="ENSGT00990000206200"/>
<keyword evidence="2" id="KW-0812">Transmembrane</keyword>
<organism evidence="4 5">
    <name type="scientific">Myripristis murdjan</name>
    <name type="common">pinecone soldierfish</name>
    <dbReference type="NCBI Taxonomy" id="586833"/>
    <lineage>
        <taxon>Eukaryota</taxon>
        <taxon>Metazoa</taxon>
        <taxon>Chordata</taxon>
        <taxon>Craniata</taxon>
        <taxon>Vertebrata</taxon>
        <taxon>Euteleostomi</taxon>
        <taxon>Actinopterygii</taxon>
        <taxon>Neopterygii</taxon>
        <taxon>Teleostei</taxon>
        <taxon>Neoteleostei</taxon>
        <taxon>Acanthomorphata</taxon>
        <taxon>Holocentriformes</taxon>
        <taxon>Holocentridae</taxon>
        <taxon>Myripristis</taxon>
    </lineage>
</organism>
<dbReference type="AlphaFoldDB" id="A0A667YQE0"/>
<reference evidence="4" key="3">
    <citation type="submission" date="2025-09" db="UniProtKB">
        <authorList>
            <consortium name="Ensembl"/>
        </authorList>
    </citation>
    <scope>IDENTIFICATION</scope>
</reference>
<feature type="compositionally biased region" description="Low complexity" evidence="1">
    <location>
        <begin position="56"/>
        <end position="70"/>
    </location>
</feature>
<keyword evidence="5" id="KW-1185">Reference proteome</keyword>
<dbReference type="Ensembl" id="ENSMMDT00005026666.1">
    <property type="protein sequence ID" value="ENSMMDP00005026119.1"/>
    <property type="gene ID" value="ENSMMDG00005012507.1"/>
</dbReference>
<dbReference type="Proteomes" id="UP000472263">
    <property type="component" value="Chromosome 21"/>
</dbReference>
<dbReference type="InterPro" id="IPR013783">
    <property type="entry name" value="Ig-like_fold"/>
</dbReference>
<dbReference type="Pfam" id="PF00041">
    <property type="entry name" value="fn3"/>
    <property type="match status" value="1"/>
</dbReference>
<evidence type="ECO:0000256" key="2">
    <source>
        <dbReference type="SAM" id="Phobius"/>
    </source>
</evidence>
<keyword evidence="2" id="KW-1133">Transmembrane helix</keyword>
<dbReference type="Gene3D" id="2.60.40.10">
    <property type="entry name" value="Immunoglobulins"/>
    <property type="match status" value="1"/>
</dbReference>
<dbReference type="SUPFAM" id="SSF49265">
    <property type="entry name" value="Fibronectin type III"/>
    <property type="match status" value="1"/>
</dbReference>
<reference evidence="4" key="1">
    <citation type="submission" date="2019-06" db="EMBL/GenBank/DDBJ databases">
        <authorList>
            <consortium name="Wellcome Sanger Institute Data Sharing"/>
        </authorList>
    </citation>
    <scope>NUCLEOTIDE SEQUENCE [LARGE SCALE GENOMIC DNA]</scope>
</reference>
<reference evidence="4" key="2">
    <citation type="submission" date="2025-08" db="UniProtKB">
        <authorList>
            <consortium name="Ensembl"/>
        </authorList>
    </citation>
    <scope>IDENTIFICATION</scope>
</reference>
<evidence type="ECO:0000256" key="1">
    <source>
        <dbReference type="SAM" id="MobiDB-lite"/>
    </source>
</evidence>
<dbReference type="GO" id="GO:0003676">
    <property type="term" value="F:nucleic acid binding"/>
    <property type="evidence" value="ECO:0007669"/>
    <property type="project" value="InterPro"/>
</dbReference>
<dbReference type="InterPro" id="IPR036397">
    <property type="entry name" value="RNaseH_sf"/>
</dbReference>
<proteinExistence type="predicted"/>
<dbReference type="InterPro" id="IPR003961">
    <property type="entry name" value="FN3_dom"/>
</dbReference>
<name>A0A667YQE0_9TELE</name>
<feature type="domain" description="Fibronectin type-III" evidence="3">
    <location>
        <begin position="130"/>
        <end position="222"/>
    </location>
</feature>
<dbReference type="CDD" id="cd00063">
    <property type="entry name" value="FN3"/>
    <property type="match status" value="1"/>
</dbReference>
<feature type="region of interest" description="Disordered" evidence="1">
    <location>
        <begin position="44"/>
        <end position="85"/>
    </location>
</feature>
<dbReference type="PROSITE" id="PS50853">
    <property type="entry name" value="FN3"/>
    <property type="match status" value="1"/>
</dbReference>
<dbReference type="InterPro" id="IPR036116">
    <property type="entry name" value="FN3_sf"/>
</dbReference>
<sequence length="270" mass="29705">MTCQYRTALHFVNGTVTSPYYLNDIINPVIVPLHEQHRPNFIFMDDNAPAHRGPEKPSTSPKPNNSTPTELEFTTTGRGAKKEVEPEEAREELLCDFDPCVHLQQPCPELREIKRWSCRCLGLTSDSSVTPGPVVALDVTRVWPRAASVRWCAPHSTLNAFLVWVLRQDGSAISNGTVSSLARQTSVFGLEAGHVYSVCVSALNGDRVSHERCVPVATPRDSKAIAMYALKGGCTALLLIAVVLAVAYERRGYLLNNHFSLNPLSNDVLP</sequence>
<dbReference type="InParanoid" id="A0A667YQE0"/>
<evidence type="ECO:0000313" key="4">
    <source>
        <dbReference type="Ensembl" id="ENSMMDP00005026119.1"/>
    </source>
</evidence>
<dbReference type="Gene3D" id="3.30.420.10">
    <property type="entry name" value="Ribonuclease H-like superfamily/Ribonuclease H"/>
    <property type="match status" value="1"/>
</dbReference>
<accession>A0A667YQE0</accession>
<dbReference type="SMART" id="SM00060">
    <property type="entry name" value="FN3"/>
    <property type="match status" value="1"/>
</dbReference>